<dbReference type="AlphaFoldDB" id="D0N7I1"/>
<dbReference type="GeneID" id="9465907"/>
<dbReference type="VEuPathDB" id="FungiDB:PITG_07202"/>
<dbReference type="EMBL" id="DS028127">
    <property type="protein sequence ID" value="EEY53530.1"/>
    <property type="molecule type" value="Genomic_DNA"/>
</dbReference>
<dbReference type="HOGENOM" id="CLU_2042640_0_0_1"/>
<reference evidence="2" key="1">
    <citation type="journal article" date="2009" name="Nature">
        <title>Genome sequence and analysis of the Irish potato famine pathogen Phytophthora infestans.</title>
        <authorList>
            <consortium name="The Broad Institute Genome Sequencing Platform"/>
            <person name="Haas B.J."/>
            <person name="Kamoun S."/>
            <person name="Zody M.C."/>
            <person name="Jiang R.H."/>
            <person name="Handsaker R.E."/>
            <person name="Cano L.M."/>
            <person name="Grabherr M."/>
            <person name="Kodira C.D."/>
            <person name="Raffaele S."/>
            <person name="Torto-Alalibo T."/>
            <person name="Bozkurt T.O."/>
            <person name="Ah-Fong A.M."/>
            <person name="Alvarado L."/>
            <person name="Anderson V.L."/>
            <person name="Armstrong M.R."/>
            <person name="Avrova A."/>
            <person name="Baxter L."/>
            <person name="Beynon J."/>
            <person name="Boevink P.C."/>
            <person name="Bollmann S.R."/>
            <person name="Bos J.I."/>
            <person name="Bulone V."/>
            <person name="Cai G."/>
            <person name="Cakir C."/>
            <person name="Carrington J.C."/>
            <person name="Chawner M."/>
            <person name="Conti L."/>
            <person name="Costanzo S."/>
            <person name="Ewan R."/>
            <person name="Fahlgren N."/>
            <person name="Fischbach M.A."/>
            <person name="Fugelstad J."/>
            <person name="Gilroy E.M."/>
            <person name="Gnerre S."/>
            <person name="Green P.J."/>
            <person name="Grenville-Briggs L.J."/>
            <person name="Griffith J."/>
            <person name="Grunwald N.J."/>
            <person name="Horn K."/>
            <person name="Horner N.R."/>
            <person name="Hu C.H."/>
            <person name="Huitema E."/>
            <person name="Jeong D.H."/>
            <person name="Jones A.M."/>
            <person name="Jones J.D."/>
            <person name="Jones R.W."/>
            <person name="Karlsson E.K."/>
            <person name="Kunjeti S.G."/>
            <person name="Lamour K."/>
            <person name="Liu Z."/>
            <person name="Ma L."/>
            <person name="Maclean D."/>
            <person name="Chibucos M.C."/>
            <person name="McDonald H."/>
            <person name="McWalters J."/>
            <person name="Meijer H.J."/>
            <person name="Morgan W."/>
            <person name="Morris P.F."/>
            <person name="Munro C.A."/>
            <person name="O'Neill K."/>
            <person name="Ospina-Giraldo M."/>
            <person name="Pinzon A."/>
            <person name="Pritchard L."/>
            <person name="Ramsahoye B."/>
            <person name="Ren Q."/>
            <person name="Restrepo S."/>
            <person name="Roy S."/>
            <person name="Sadanandom A."/>
            <person name="Savidor A."/>
            <person name="Schornack S."/>
            <person name="Schwartz D.C."/>
            <person name="Schumann U.D."/>
            <person name="Schwessinger B."/>
            <person name="Seyer L."/>
            <person name="Sharpe T."/>
            <person name="Silvar C."/>
            <person name="Song J."/>
            <person name="Studholme D.J."/>
            <person name="Sykes S."/>
            <person name="Thines M."/>
            <person name="van de Vondervoort P.J."/>
            <person name="Phuntumart V."/>
            <person name="Wawra S."/>
            <person name="Weide R."/>
            <person name="Win J."/>
            <person name="Young C."/>
            <person name="Zhou S."/>
            <person name="Fry W."/>
            <person name="Meyers B.C."/>
            <person name="van West P."/>
            <person name="Ristaino J."/>
            <person name="Govers F."/>
            <person name="Birch P.R."/>
            <person name="Whisson S.C."/>
            <person name="Judelson H.S."/>
            <person name="Nusbaum C."/>
        </authorList>
    </citation>
    <scope>NUCLEOTIDE SEQUENCE [LARGE SCALE GENOMIC DNA]</scope>
    <source>
        <strain evidence="2">T30-4</strain>
    </source>
</reference>
<organism evidence="1 2">
    <name type="scientific">Phytophthora infestans (strain T30-4)</name>
    <name type="common">Potato late blight agent</name>
    <dbReference type="NCBI Taxonomy" id="403677"/>
    <lineage>
        <taxon>Eukaryota</taxon>
        <taxon>Sar</taxon>
        <taxon>Stramenopiles</taxon>
        <taxon>Oomycota</taxon>
        <taxon>Peronosporomycetes</taxon>
        <taxon>Peronosporales</taxon>
        <taxon>Peronosporaceae</taxon>
        <taxon>Phytophthora</taxon>
    </lineage>
</organism>
<gene>
    <name evidence="1" type="ORF">PITG_07202</name>
</gene>
<evidence type="ECO:0000313" key="2">
    <source>
        <dbReference type="Proteomes" id="UP000006643"/>
    </source>
</evidence>
<name>D0N7I1_PHYIT</name>
<accession>D0N7I1</accession>
<sequence length="121" mass="13047">MRPTNSVLYASCVLRESSALGSHLTRSSCILASLAAIFSWRRRSRRSLGVSWTSRGGGFSASKESMKPASPEYGGILRLTSRGRWSRGALGSNMTLRCGGRCMIAGPMPLELICPLGVILR</sequence>
<evidence type="ECO:0000313" key="1">
    <source>
        <dbReference type="EMBL" id="EEY53530.1"/>
    </source>
</evidence>
<dbReference type="KEGG" id="pif:PITG_07202"/>
<dbReference type="InParanoid" id="D0N7I1"/>
<proteinExistence type="predicted"/>
<dbReference type="Proteomes" id="UP000006643">
    <property type="component" value="Unassembled WGS sequence"/>
</dbReference>
<protein>
    <submittedName>
        <fullName evidence="1">Uncharacterized protein</fullName>
    </submittedName>
</protein>
<keyword evidence="2" id="KW-1185">Reference proteome</keyword>
<dbReference type="RefSeq" id="XP_002905148.1">
    <property type="nucleotide sequence ID" value="XM_002905102.1"/>
</dbReference>